<dbReference type="STRING" id="1325734.A0A428PHY5"/>
<sequence>MANAADPRVDSDRDGSRTAGTGTYGQTTVGSGIGGTTGTSGFSSAGTGAHGPSGHSSGLPEGSTGPHNSRVANAADPRVDSDLDGSRKLGNRGVGADTTNYGSSTGTYGSSGTHGTQGTSMGGAGGAYGTGPAPNTAGPHKSDMMNKADPRVDSDLDGSKTVGRDKTFERS</sequence>
<accession>A0A428PHY5</accession>
<protein>
    <recommendedName>
        <fullName evidence="4">Cell surface protein</fullName>
    </recommendedName>
</protein>
<gene>
    <name evidence="2" type="ORF">CEP54_010823</name>
</gene>
<dbReference type="OrthoDB" id="2590867at2759"/>
<dbReference type="PANTHER" id="PTHR39606:SF1">
    <property type="entry name" value="CELL SURFACE PROTEIN"/>
    <property type="match status" value="1"/>
</dbReference>
<reference evidence="2 3" key="1">
    <citation type="submission" date="2017-06" db="EMBL/GenBank/DDBJ databases">
        <title>Comparative genomic analysis of Ambrosia Fusariam Clade fungi.</title>
        <authorList>
            <person name="Stajich J.E."/>
            <person name="Carrillo J."/>
            <person name="Kijimoto T."/>
            <person name="Eskalen A."/>
            <person name="O'Donnell K."/>
            <person name="Kasson M."/>
        </authorList>
    </citation>
    <scope>NUCLEOTIDE SEQUENCE [LARGE SCALE GENOMIC DNA]</scope>
    <source>
        <strain evidence="2 3">NRRL62584</strain>
    </source>
</reference>
<feature type="compositionally biased region" description="Low complexity" evidence="1">
    <location>
        <begin position="98"/>
        <end position="119"/>
    </location>
</feature>
<evidence type="ECO:0008006" key="4">
    <source>
        <dbReference type="Google" id="ProtNLM"/>
    </source>
</evidence>
<feature type="compositionally biased region" description="Basic and acidic residues" evidence="1">
    <location>
        <begin position="7"/>
        <end position="16"/>
    </location>
</feature>
<dbReference type="EMBL" id="NKCI01000133">
    <property type="protein sequence ID" value="RSL52610.1"/>
    <property type="molecule type" value="Genomic_DNA"/>
</dbReference>
<dbReference type="Proteomes" id="UP000288168">
    <property type="component" value="Unassembled WGS sequence"/>
</dbReference>
<feature type="compositionally biased region" description="Basic and acidic residues" evidence="1">
    <location>
        <begin position="140"/>
        <end position="171"/>
    </location>
</feature>
<feature type="region of interest" description="Disordered" evidence="1">
    <location>
        <begin position="1"/>
        <end position="171"/>
    </location>
</feature>
<evidence type="ECO:0000256" key="1">
    <source>
        <dbReference type="SAM" id="MobiDB-lite"/>
    </source>
</evidence>
<comment type="caution">
    <text evidence="2">The sequence shown here is derived from an EMBL/GenBank/DDBJ whole genome shotgun (WGS) entry which is preliminary data.</text>
</comment>
<dbReference type="PANTHER" id="PTHR39606">
    <property type="entry name" value="SURFACE PROTEIN, PUTATIVE-RELATED"/>
    <property type="match status" value="1"/>
</dbReference>
<evidence type="ECO:0000313" key="3">
    <source>
        <dbReference type="Proteomes" id="UP000288168"/>
    </source>
</evidence>
<organism evidence="2 3">
    <name type="scientific">Fusarium duplospermum</name>
    <dbReference type="NCBI Taxonomy" id="1325734"/>
    <lineage>
        <taxon>Eukaryota</taxon>
        <taxon>Fungi</taxon>
        <taxon>Dikarya</taxon>
        <taxon>Ascomycota</taxon>
        <taxon>Pezizomycotina</taxon>
        <taxon>Sordariomycetes</taxon>
        <taxon>Hypocreomycetidae</taxon>
        <taxon>Hypocreales</taxon>
        <taxon>Nectriaceae</taxon>
        <taxon>Fusarium</taxon>
        <taxon>Fusarium solani species complex</taxon>
    </lineage>
</organism>
<evidence type="ECO:0000313" key="2">
    <source>
        <dbReference type="EMBL" id="RSL52610.1"/>
    </source>
</evidence>
<name>A0A428PHY5_9HYPO</name>
<keyword evidence="3" id="KW-1185">Reference proteome</keyword>
<dbReference type="AlphaFoldDB" id="A0A428PHY5"/>
<feature type="compositionally biased region" description="Low complexity" evidence="1">
    <location>
        <begin position="130"/>
        <end position="139"/>
    </location>
</feature>
<feature type="compositionally biased region" description="Gly residues" evidence="1">
    <location>
        <begin position="120"/>
        <end position="129"/>
    </location>
</feature>
<proteinExistence type="predicted"/>
<feature type="compositionally biased region" description="Basic and acidic residues" evidence="1">
    <location>
        <begin position="77"/>
        <end position="87"/>
    </location>
</feature>